<evidence type="ECO:0000313" key="3">
    <source>
        <dbReference type="EMBL" id="MCK9689071.1"/>
    </source>
</evidence>
<accession>A0A9X2C2R9</accession>
<dbReference type="InterPro" id="IPR053136">
    <property type="entry name" value="UTP_pyrophosphatase-like"/>
</dbReference>
<evidence type="ECO:0000313" key="4">
    <source>
        <dbReference type="Proteomes" id="UP001139353"/>
    </source>
</evidence>
<name>A0A9X2C2R9_9BURK</name>
<dbReference type="PANTHER" id="PTHR30399:SF1">
    <property type="entry name" value="UTP PYROPHOSPHATASE"/>
    <property type="match status" value="1"/>
</dbReference>
<feature type="region of interest" description="Disordered" evidence="1">
    <location>
        <begin position="1"/>
        <end position="67"/>
    </location>
</feature>
<dbReference type="Proteomes" id="UP001139353">
    <property type="component" value="Unassembled WGS sequence"/>
</dbReference>
<reference evidence="3" key="1">
    <citation type="submission" date="2021-11" db="EMBL/GenBank/DDBJ databases">
        <title>BS-T2-15 a new species belonging to the Comamonadaceae family isolated from the soil of a French oak forest.</title>
        <authorList>
            <person name="Mieszkin S."/>
            <person name="Alain K."/>
        </authorList>
    </citation>
    <scope>NUCLEOTIDE SEQUENCE</scope>
    <source>
        <strain evidence="3">BS-T2-15</strain>
    </source>
</reference>
<organism evidence="3 4">
    <name type="scientific">Scleromatobacter humisilvae</name>
    <dbReference type="NCBI Taxonomy" id="2897159"/>
    <lineage>
        <taxon>Bacteria</taxon>
        <taxon>Pseudomonadati</taxon>
        <taxon>Pseudomonadota</taxon>
        <taxon>Betaproteobacteria</taxon>
        <taxon>Burkholderiales</taxon>
        <taxon>Sphaerotilaceae</taxon>
        <taxon>Scleromatobacter</taxon>
    </lineage>
</organism>
<evidence type="ECO:0000259" key="2">
    <source>
        <dbReference type="Pfam" id="PF01863"/>
    </source>
</evidence>
<dbReference type="InterPro" id="IPR002725">
    <property type="entry name" value="YgjP-like_metallopeptidase"/>
</dbReference>
<dbReference type="CDD" id="cd07344">
    <property type="entry name" value="M48_yhfN_like"/>
    <property type="match status" value="1"/>
</dbReference>
<dbReference type="PANTHER" id="PTHR30399">
    <property type="entry name" value="UNCHARACTERIZED PROTEIN YGJP"/>
    <property type="match status" value="1"/>
</dbReference>
<comment type="caution">
    <text evidence="3">The sequence shown here is derived from an EMBL/GenBank/DDBJ whole genome shotgun (WGS) entry which is preliminary data.</text>
</comment>
<dbReference type="RefSeq" id="WP_275685114.1">
    <property type="nucleotide sequence ID" value="NZ_JAJLJH010000011.1"/>
</dbReference>
<gene>
    <name evidence="3" type="ORF">LPC04_25430</name>
</gene>
<feature type="domain" description="YgjP-like metallopeptidase" evidence="2">
    <location>
        <begin position="97"/>
        <end position="310"/>
    </location>
</feature>
<protein>
    <submittedName>
        <fullName evidence="3">M48 family metallopeptidase</fullName>
    </submittedName>
</protein>
<dbReference type="EMBL" id="JAJLJH010000011">
    <property type="protein sequence ID" value="MCK9689071.1"/>
    <property type="molecule type" value="Genomic_DNA"/>
</dbReference>
<dbReference type="Gene3D" id="3.30.2010.10">
    <property type="entry name" value="Metalloproteases ('zincins'), catalytic domain"/>
    <property type="match status" value="1"/>
</dbReference>
<proteinExistence type="predicted"/>
<evidence type="ECO:0000256" key="1">
    <source>
        <dbReference type="SAM" id="MobiDB-lite"/>
    </source>
</evidence>
<feature type="compositionally biased region" description="Pro residues" evidence="1">
    <location>
        <begin position="19"/>
        <end position="32"/>
    </location>
</feature>
<dbReference type="AlphaFoldDB" id="A0A9X2C2R9"/>
<sequence length="318" mass="35320">MPRPGPADDASPQLSLFDAPPPNEAPSTPLPLVPRAAAPHEPVARTLPDAFEPDAPPPARRTEPSPLHFRHPQAEREIQLGEHCVGYALRRVRRSSIGFVVSAEGLQVNAPRWVSLQNIDSAVQAKAGWIVRKLQEQRDRARRVEAARIEWRDGTSLPFLGETVIIVLDPRVAGAVLDADAQALPGVPRLVLHVGLPQTAEPEQIRDSVQSWLQRQALRIFTDRCRHFADTLGVRMTRLSLSSAQTRWGSASADGSIRLNWRLVHFGLQVIDYVVAHELAHLREMNHSAAFWDVVRSVVPDYQKLRNTLKDVPVPVLG</sequence>
<dbReference type="Pfam" id="PF01863">
    <property type="entry name" value="YgjP-like"/>
    <property type="match status" value="1"/>
</dbReference>
<keyword evidence="4" id="KW-1185">Reference proteome</keyword>